<dbReference type="Gramene" id="rna23746">
    <property type="protein sequence ID" value="RHN61298.1"/>
    <property type="gene ID" value="gene23746"/>
</dbReference>
<dbReference type="Pfam" id="PF05368">
    <property type="entry name" value="NmrA"/>
    <property type="match status" value="1"/>
</dbReference>
<dbReference type="GO" id="GO:0009807">
    <property type="term" value="P:lignan biosynthetic process"/>
    <property type="evidence" value="ECO:0000318"/>
    <property type="project" value="GO_Central"/>
</dbReference>
<dbReference type="Proteomes" id="UP000002051">
    <property type="component" value="Chromosome 4"/>
</dbReference>
<name>G7JHC1_MEDTR</name>
<keyword evidence="2" id="KW-0521">NADP</keyword>
<reference evidence="5 8" key="2">
    <citation type="journal article" date="2014" name="BMC Genomics">
        <title>An improved genome release (version Mt4.0) for the model legume Medicago truncatula.</title>
        <authorList>
            <person name="Tang H."/>
            <person name="Krishnakumar V."/>
            <person name="Bidwell S."/>
            <person name="Rosen B."/>
            <person name="Chan A."/>
            <person name="Zhou S."/>
            <person name="Gentzbittel L."/>
            <person name="Childs K.L."/>
            <person name="Yandell M."/>
            <person name="Gundlach H."/>
            <person name="Mayer K.F."/>
            <person name="Schwartz D.C."/>
            <person name="Town C.D."/>
        </authorList>
    </citation>
    <scope>GENOME REANNOTATION</scope>
    <source>
        <strain evidence="7 8">cv. Jemalong A17</strain>
    </source>
</reference>
<dbReference type="EMBL" id="CM001220">
    <property type="protein sequence ID" value="AES89131.1"/>
    <property type="molecule type" value="Genomic_DNA"/>
</dbReference>
<dbReference type="PANTHER" id="PTHR43349">
    <property type="entry name" value="PINORESINOL REDUCTASE-RELATED"/>
    <property type="match status" value="1"/>
</dbReference>
<keyword evidence="8" id="KW-1185">Reference proteome</keyword>
<protein>
    <submittedName>
        <fullName evidence="5">Allergenic isoflavone reductase-like protein Bet protein</fullName>
    </submittedName>
    <submittedName>
        <fullName evidence="6">Putative NAD(P)-binding domain-containing protein</fullName>
    </submittedName>
</protein>
<sequence length="330" mass="37265">MAIGATTKILVIGGTGYVGKFIVEASIKAGYPTFALIRASTLSNPHKSSIIQYFNALGVNIVLGDIYDHQSLVKVIKQVDIVISSVNHEHISDQYKILAAIKEVGNIKRFFPSEFGNDVDRNHGVNEGKLVFDTKAKFRRAIEDEGIPHTYVVANFLTRHFLPTKSQLNDTTFPLDTVIILGDGNTKAIFNTEESVAAFTIRTIDDPRTLNKILYLRPSTNTLSYNDLVSLWEKKTNNNLKRIYIPEKQVLKMIQESPYPVNMGLAICLAAYVNGDHTNYEIDPSTGVEASELYPDVKYITLDQYFEENHDRTPFYLNWLLSLNKEQHFN</sequence>
<evidence type="ECO:0000256" key="3">
    <source>
        <dbReference type="ARBA" id="ARBA00023002"/>
    </source>
</evidence>
<dbReference type="OMA" id="AMSICHA"/>
<accession>G7JHC1</accession>
<evidence type="ECO:0000313" key="5">
    <source>
        <dbReference type="EMBL" id="AES89131.1"/>
    </source>
</evidence>
<evidence type="ECO:0000313" key="7">
    <source>
        <dbReference type="EnsemblPlants" id="AES89131"/>
    </source>
</evidence>
<dbReference type="InterPro" id="IPR036291">
    <property type="entry name" value="NAD(P)-bd_dom_sf"/>
</dbReference>
<dbReference type="eggNOG" id="ENOG502QPMY">
    <property type="taxonomic scope" value="Eukaryota"/>
</dbReference>
<evidence type="ECO:0000313" key="6">
    <source>
        <dbReference type="EMBL" id="RHN61298.1"/>
    </source>
</evidence>
<feature type="domain" description="NmrA-like" evidence="4">
    <location>
        <begin position="6"/>
        <end position="306"/>
    </location>
</feature>
<proteinExistence type="inferred from homology"/>
<dbReference type="PaxDb" id="3880-AES89131"/>
<dbReference type="ExpressionAtlas" id="G7JHC1">
    <property type="expression patterns" value="differential"/>
</dbReference>
<dbReference type="EMBL" id="PSQE01000004">
    <property type="protein sequence ID" value="RHN61298.1"/>
    <property type="molecule type" value="Genomic_DNA"/>
</dbReference>
<reference evidence="6" key="4">
    <citation type="journal article" date="2018" name="Nat. Plants">
        <title>Whole-genome landscape of Medicago truncatula symbiotic genes.</title>
        <authorList>
            <person name="Pecrix Y."/>
            <person name="Gamas P."/>
            <person name="Carrere S."/>
        </authorList>
    </citation>
    <scope>NUCLEOTIDE SEQUENCE</scope>
    <source>
        <tissue evidence="6">Leaves</tissue>
    </source>
</reference>
<dbReference type="InterPro" id="IPR045312">
    <property type="entry name" value="PCBER-like"/>
</dbReference>
<reference evidence="7" key="3">
    <citation type="submission" date="2015-04" db="UniProtKB">
        <authorList>
            <consortium name="EnsemblPlants"/>
        </authorList>
    </citation>
    <scope>IDENTIFICATION</scope>
    <source>
        <strain evidence="7">cv. Jemalong A17</strain>
    </source>
</reference>
<dbReference type="PANTHER" id="PTHR43349:SF35">
    <property type="entry name" value="PHENYLCOUMARAN BENZYLIC ETHER REDUCTASE 1"/>
    <property type="match status" value="1"/>
</dbReference>
<dbReference type="CDD" id="cd05259">
    <property type="entry name" value="PCBER_SDR_a"/>
    <property type="match status" value="1"/>
</dbReference>
<evidence type="ECO:0000256" key="2">
    <source>
        <dbReference type="ARBA" id="ARBA00022857"/>
    </source>
</evidence>
<dbReference type="Gene3D" id="3.40.50.720">
    <property type="entry name" value="NAD(P)-binding Rossmann-like Domain"/>
    <property type="match status" value="1"/>
</dbReference>
<dbReference type="AlphaFoldDB" id="G7JHC1"/>
<dbReference type="OrthoDB" id="419598at2759"/>
<keyword evidence="3" id="KW-0560">Oxidoreductase</keyword>
<gene>
    <name evidence="7" type="primary">11420062</name>
    <name evidence="5" type="ordered locus">MTR_4g070340</name>
    <name evidence="6" type="ORF">MtrunA17_Chr4g0035111</name>
</gene>
<dbReference type="Gene3D" id="3.90.25.10">
    <property type="entry name" value="UDP-galactose 4-epimerase, domain 1"/>
    <property type="match status" value="1"/>
</dbReference>
<dbReference type="HOGENOM" id="CLU_060833_0_1_1"/>
<reference evidence="5 8" key="1">
    <citation type="journal article" date="2011" name="Nature">
        <title>The Medicago genome provides insight into the evolution of rhizobial symbioses.</title>
        <authorList>
            <person name="Young N.D."/>
            <person name="Debelle F."/>
            <person name="Oldroyd G.E."/>
            <person name="Geurts R."/>
            <person name="Cannon S.B."/>
            <person name="Udvardi M.K."/>
            <person name="Benedito V.A."/>
            <person name="Mayer K.F."/>
            <person name="Gouzy J."/>
            <person name="Schoof H."/>
            <person name="Van de Peer Y."/>
            <person name="Proost S."/>
            <person name="Cook D.R."/>
            <person name="Meyers B.C."/>
            <person name="Spannagl M."/>
            <person name="Cheung F."/>
            <person name="De Mita S."/>
            <person name="Krishnakumar V."/>
            <person name="Gundlach H."/>
            <person name="Zhou S."/>
            <person name="Mudge J."/>
            <person name="Bharti A.K."/>
            <person name="Murray J.D."/>
            <person name="Naoumkina M.A."/>
            <person name="Rosen B."/>
            <person name="Silverstein K.A."/>
            <person name="Tang H."/>
            <person name="Rombauts S."/>
            <person name="Zhao P.X."/>
            <person name="Zhou P."/>
            <person name="Barbe V."/>
            <person name="Bardou P."/>
            <person name="Bechner M."/>
            <person name="Bellec A."/>
            <person name="Berger A."/>
            <person name="Berges H."/>
            <person name="Bidwell S."/>
            <person name="Bisseling T."/>
            <person name="Choisne N."/>
            <person name="Couloux A."/>
            <person name="Denny R."/>
            <person name="Deshpande S."/>
            <person name="Dai X."/>
            <person name="Doyle J.J."/>
            <person name="Dudez A.M."/>
            <person name="Farmer A.D."/>
            <person name="Fouteau S."/>
            <person name="Franken C."/>
            <person name="Gibelin C."/>
            <person name="Gish J."/>
            <person name="Goldstein S."/>
            <person name="Gonzalez A.J."/>
            <person name="Green P.J."/>
            <person name="Hallab A."/>
            <person name="Hartog M."/>
            <person name="Hua A."/>
            <person name="Humphray S.J."/>
            <person name="Jeong D.H."/>
            <person name="Jing Y."/>
            <person name="Jocker A."/>
            <person name="Kenton S.M."/>
            <person name="Kim D.J."/>
            <person name="Klee K."/>
            <person name="Lai H."/>
            <person name="Lang C."/>
            <person name="Lin S."/>
            <person name="Macmil S.L."/>
            <person name="Magdelenat G."/>
            <person name="Matthews L."/>
            <person name="McCorrison J."/>
            <person name="Monaghan E.L."/>
            <person name="Mun J.H."/>
            <person name="Najar F.Z."/>
            <person name="Nicholson C."/>
            <person name="Noirot C."/>
            <person name="O'Bleness M."/>
            <person name="Paule C.R."/>
            <person name="Poulain J."/>
            <person name="Prion F."/>
            <person name="Qin B."/>
            <person name="Qu C."/>
            <person name="Retzel E.F."/>
            <person name="Riddle C."/>
            <person name="Sallet E."/>
            <person name="Samain S."/>
            <person name="Samson N."/>
            <person name="Sanders I."/>
            <person name="Saurat O."/>
            <person name="Scarpelli C."/>
            <person name="Schiex T."/>
            <person name="Segurens B."/>
            <person name="Severin A.J."/>
            <person name="Sherrier D.J."/>
            <person name="Shi R."/>
            <person name="Sims S."/>
            <person name="Singer S.R."/>
            <person name="Sinharoy S."/>
            <person name="Sterck L."/>
            <person name="Viollet A."/>
            <person name="Wang B.B."/>
            <person name="Wang K."/>
            <person name="Wang M."/>
            <person name="Wang X."/>
            <person name="Warfsmann J."/>
            <person name="Weissenbach J."/>
            <person name="White D.D."/>
            <person name="White J.D."/>
            <person name="Wiley G.B."/>
            <person name="Wincker P."/>
            <person name="Xing Y."/>
            <person name="Yang L."/>
            <person name="Yao Z."/>
            <person name="Ying F."/>
            <person name="Zhai J."/>
            <person name="Zhou L."/>
            <person name="Zuber A."/>
            <person name="Denarie J."/>
            <person name="Dixon R.A."/>
            <person name="May G.D."/>
            <person name="Schwartz D.C."/>
            <person name="Rogers J."/>
            <person name="Quetier F."/>
            <person name="Town C.D."/>
            <person name="Roe B.A."/>
        </authorList>
    </citation>
    <scope>NUCLEOTIDE SEQUENCE [LARGE SCALE GENOMIC DNA]</scope>
    <source>
        <strain evidence="5">A17</strain>
        <strain evidence="7 8">cv. Jemalong A17</strain>
    </source>
</reference>
<comment type="similarity">
    <text evidence="1">Belongs to the NmrA-type oxidoreductase family. Isoflavone reductase subfamily.</text>
</comment>
<dbReference type="EnsemblPlants" id="AES89131">
    <property type="protein sequence ID" value="AES89131"/>
    <property type="gene ID" value="MTR_4g070340"/>
</dbReference>
<dbReference type="GO" id="GO:0050664">
    <property type="term" value="F:oxidoreductase activity, acting on NAD(P)H, oxygen as acceptor"/>
    <property type="evidence" value="ECO:0000318"/>
    <property type="project" value="GO_Central"/>
</dbReference>
<evidence type="ECO:0000313" key="8">
    <source>
        <dbReference type="Proteomes" id="UP000002051"/>
    </source>
</evidence>
<evidence type="ECO:0000256" key="1">
    <source>
        <dbReference type="ARBA" id="ARBA00005725"/>
    </source>
</evidence>
<dbReference type="SUPFAM" id="SSF51735">
    <property type="entry name" value="NAD(P)-binding Rossmann-fold domains"/>
    <property type="match status" value="1"/>
</dbReference>
<dbReference type="InterPro" id="IPR008030">
    <property type="entry name" value="NmrA-like"/>
</dbReference>
<dbReference type="Proteomes" id="UP000265566">
    <property type="component" value="Chromosome 4"/>
</dbReference>
<dbReference type="KEGG" id="mtr:11420062"/>
<organism evidence="5 8">
    <name type="scientific">Medicago truncatula</name>
    <name type="common">Barrel medic</name>
    <name type="synonym">Medicago tribuloides</name>
    <dbReference type="NCBI Taxonomy" id="3880"/>
    <lineage>
        <taxon>Eukaryota</taxon>
        <taxon>Viridiplantae</taxon>
        <taxon>Streptophyta</taxon>
        <taxon>Embryophyta</taxon>
        <taxon>Tracheophyta</taxon>
        <taxon>Spermatophyta</taxon>
        <taxon>Magnoliopsida</taxon>
        <taxon>eudicotyledons</taxon>
        <taxon>Gunneridae</taxon>
        <taxon>Pentapetalae</taxon>
        <taxon>rosids</taxon>
        <taxon>fabids</taxon>
        <taxon>Fabales</taxon>
        <taxon>Fabaceae</taxon>
        <taxon>Papilionoideae</taxon>
        <taxon>50 kb inversion clade</taxon>
        <taxon>NPAAA clade</taxon>
        <taxon>Hologalegina</taxon>
        <taxon>IRL clade</taxon>
        <taxon>Trifolieae</taxon>
        <taxon>Medicago</taxon>
    </lineage>
</organism>
<evidence type="ECO:0000259" key="4">
    <source>
        <dbReference type="Pfam" id="PF05368"/>
    </source>
</evidence>
<dbReference type="InterPro" id="IPR050608">
    <property type="entry name" value="NmrA-type/Isoflavone_red_sf"/>
</dbReference>